<evidence type="ECO:0000256" key="3">
    <source>
        <dbReference type="ARBA" id="ARBA00022741"/>
    </source>
</evidence>
<evidence type="ECO:0000256" key="1">
    <source>
        <dbReference type="ARBA" id="ARBA00022448"/>
    </source>
</evidence>
<sequence length="494" mass="53011">MKLELRGVRKGYGGVEVLHGVDLTAEGGRVLAIAGANGAGKSTLIKVLAGAVPLDGGQILLDGEPLTLRGPEDAQGLGFRTVYQELSLVPQMTVTENVLLGALPTKRGLVDWSAAHARVRALLEEIGFADIDPRVRAGKLSVARQQMVEIAKALAVEPRMLVLDEPSAVLAGTDLDRLFDLIRRLRERGVAILYVSHRLAEVMEISDSITVIKDGRVVDTLTPAHTSEDEIIALMAGRRLEQIYPDRVPEPGKPLLSVRGLSRDGVFDDVSFDLAAGEIVGMFGLVGSGRSEVARCVFGADRPTSGTVELDGAVTRFRTPGDAIGAGVALVTEDRKHSGLVLGMDVTDNTTFATMARISRAGLLDTRRRAANVQDMIERLGIHPPRPEMPVRHLSGGNQQKVVLAKWLLTRPRVLILDEPTRGVDMATRVDIYRMIDELTREGVAILLISSDLTEVLGATDRVLVMRGGRLVAEVGSADTTEDEVLAHSVGVAA</sequence>
<dbReference type="InterPro" id="IPR003439">
    <property type="entry name" value="ABC_transporter-like_ATP-bd"/>
</dbReference>
<dbReference type="SMART" id="SM00382">
    <property type="entry name" value="AAA"/>
    <property type="match status" value="2"/>
</dbReference>
<dbReference type="PANTHER" id="PTHR43790">
    <property type="entry name" value="CARBOHYDRATE TRANSPORT ATP-BINDING PROTEIN MG119-RELATED"/>
    <property type="match status" value="1"/>
</dbReference>
<evidence type="ECO:0000256" key="2">
    <source>
        <dbReference type="ARBA" id="ARBA00022737"/>
    </source>
</evidence>
<dbReference type="EMBL" id="BOOQ01000066">
    <property type="protein sequence ID" value="GII51311.1"/>
    <property type="molecule type" value="Genomic_DNA"/>
</dbReference>
<feature type="domain" description="ABC transporter" evidence="5">
    <location>
        <begin position="3"/>
        <end position="239"/>
    </location>
</feature>
<dbReference type="GO" id="GO:0016887">
    <property type="term" value="F:ATP hydrolysis activity"/>
    <property type="evidence" value="ECO:0007669"/>
    <property type="project" value="InterPro"/>
</dbReference>
<keyword evidence="7" id="KW-1185">Reference proteome</keyword>
<gene>
    <name evidence="6" type="primary">rbsA2_3</name>
    <name evidence="6" type="ORF">Psi02_77350</name>
</gene>
<dbReference type="AlphaFoldDB" id="A0A8J3UV43"/>
<comment type="caution">
    <text evidence="6">The sequence shown here is derived from an EMBL/GenBank/DDBJ whole genome shotgun (WGS) entry which is preliminary data.</text>
</comment>
<dbReference type="InterPro" id="IPR050107">
    <property type="entry name" value="ABC_carbohydrate_import_ATPase"/>
</dbReference>
<organism evidence="6 7">
    <name type="scientific">Planotetraspora silvatica</name>
    <dbReference type="NCBI Taxonomy" id="234614"/>
    <lineage>
        <taxon>Bacteria</taxon>
        <taxon>Bacillati</taxon>
        <taxon>Actinomycetota</taxon>
        <taxon>Actinomycetes</taxon>
        <taxon>Streptosporangiales</taxon>
        <taxon>Streptosporangiaceae</taxon>
        <taxon>Planotetraspora</taxon>
    </lineage>
</organism>
<keyword evidence="4 6" id="KW-0067">ATP-binding</keyword>
<evidence type="ECO:0000313" key="7">
    <source>
        <dbReference type="Proteomes" id="UP000644610"/>
    </source>
</evidence>
<dbReference type="Pfam" id="PF00005">
    <property type="entry name" value="ABC_tran"/>
    <property type="match status" value="2"/>
</dbReference>
<proteinExistence type="predicted"/>
<reference evidence="6" key="1">
    <citation type="submission" date="2021-01" db="EMBL/GenBank/DDBJ databases">
        <title>Whole genome shotgun sequence of Planotetraspora silvatica NBRC 100141.</title>
        <authorList>
            <person name="Komaki H."/>
            <person name="Tamura T."/>
        </authorList>
    </citation>
    <scope>NUCLEOTIDE SEQUENCE</scope>
    <source>
        <strain evidence="6">NBRC 100141</strain>
    </source>
</reference>
<dbReference type="InterPro" id="IPR017871">
    <property type="entry name" value="ABC_transporter-like_CS"/>
</dbReference>
<keyword evidence="3" id="KW-0547">Nucleotide-binding</keyword>
<dbReference type="InterPro" id="IPR003593">
    <property type="entry name" value="AAA+_ATPase"/>
</dbReference>
<keyword evidence="2" id="KW-0677">Repeat</keyword>
<dbReference type="CDD" id="cd03215">
    <property type="entry name" value="ABC_Carb_Monos_II"/>
    <property type="match status" value="1"/>
</dbReference>
<evidence type="ECO:0000313" key="6">
    <source>
        <dbReference type="EMBL" id="GII51311.1"/>
    </source>
</evidence>
<dbReference type="GO" id="GO:0005524">
    <property type="term" value="F:ATP binding"/>
    <property type="evidence" value="ECO:0007669"/>
    <property type="project" value="UniProtKB-KW"/>
</dbReference>
<accession>A0A8J3UV43</accession>
<dbReference type="SUPFAM" id="SSF52540">
    <property type="entry name" value="P-loop containing nucleoside triphosphate hydrolases"/>
    <property type="match status" value="2"/>
</dbReference>
<evidence type="ECO:0000259" key="5">
    <source>
        <dbReference type="PROSITE" id="PS50893"/>
    </source>
</evidence>
<dbReference type="PROSITE" id="PS50893">
    <property type="entry name" value="ABC_TRANSPORTER_2"/>
    <property type="match status" value="2"/>
</dbReference>
<evidence type="ECO:0000256" key="4">
    <source>
        <dbReference type="ARBA" id="ARBA00022840"/>
    </source>
</evidence>
<dbReference type="PANTHER" id="PTHR43790:SF9">
    <property type="entry name" value="GALACTOFURANOSE TRANSPORTER ATP-BINDING PROTEIN YTFR"/>
    <property type="match status" value="1"/>
</dbReference>
<keyword evidence="1" id="KW-0813">Transport</keyword>
<dbReference type="CDD" id="cd03216">
    <property type="entry name" value="ABC_Carb_Monos_I"/>
    <property type="match status" value="1"/>
</dbReference>
<name>A0A8J3UV43_9ACTN</name>
<dbReference type="RefSeq" id="WP_203980811.1">
    <property type="nucleotide sequence ID" value="NZ_BAAAKY010000031.1"/>
</dbReference>
<dbReference type="Proteomes" id="UP000644610">
    <property type="component" value="Unassembled WGS sequence"/>
</dbReference>
<protein>
    <submittedName>
        <fullName evidence="6">Ribose import ATP-binding protein RbsA 2</fullName>
    </submittedName>
</protein>
<dbReference type="Gene3D" id="3.40.50.300">
    <property type="entry name" value="P-loop containing nucleotide triphosphate hydrolases"/>
    <property type="match status" value="2"/>
</dbReference>
<dbReference type="PROSITE" id="PS00211">
    <property type="entry name" value="ABC_TRANSPORTER_1"/>
    <property type="match status" value="1"/>
</dbReference>
<dbReference type="InterPro" id="IPR027417">
    <property type="entry name" value="P-loop_NTPase"/>
</dbReference>
<feature type="domain" description="ABC transporter" evidence="5">
    <location>
        <begin position="238"/>
        <end position="493"/>
    </location>
</feature>